<feature type="transmembrane region" description="Helical" evidence="2">
    <location>
        <begin position="28"/>
        <end position="46"/>
    </location>
</feature>
<proteinExistence type="predicted"/>
<evidence type="ECO:0000313" key="4">
    <source>
        <dbReference type="Proteomes" id="UP000272412"/>
    </source>
</evidence>
<feature type="region of interest" description="Disordered" evidence="1">
    <location>
        <begin position="57"/>
        <end position="81"/>
    </location>
</feature>
<keyword evidence="2" id="KW-1133">Transmembrane helix</keyword>
<accession>A0A3N4MN55</accession>
<keyword evidence="2" id="KW-0472">Membrane</keyword>
<dbReference type="OrthoDB" id="8605980at2"/>
<reference evidence="3 4" key="1">
    <citation type="submission" date="2018-11" db="EMBL/GenBank/DDBJ databases">
        <title>Neisseria weixii sp. nov. isolated from the rectal contents of plateau pika (Ochotona cruzoniae).</title>
        <authorList>
            <person name="Zhang G."/>
        </authorList>
    </citation>
    <scope>NUCLEOTIDE SEQUENCE [LARGE SCALE GENOMIC DNA]</scope>
    <source>
        <strain evidence="3 4">10009</strain>
    </source>
</reference>
<organism evidence="3 4">
    <name type="scientific">Neisseria weixii</name>
    <dbReference type="NCBI Taxonomy" id="1853276"/>
    <lineage>
        <taxon>Bacteria</taxon>
        <taxon>Pseudomonadati</taxon>
        <taxon>Pseudomonadota</taxon>
        <taxon>Betaproteobacteria</taxon>
        <taxon>Neisseriales</taxon>
        <taxon>Neisseriaceae</taxon>
        <taxon>Neisseria</taxon>
    </lineage>
</organism>
<dbReference type="KEGG" id="nwx:CGZ65_00750"/>
<dbReference type="EMBL" id="RPFL01000028">
    <property type="protein sequence ID" value="RPD85071.1"/>
    <property type="molecule type" value="Genomic_DNA"/>
</dbReference>
<comment type="caution">
    <text evidence="3">The sequence shown here is derived from an EMBL/GenBank/DDBJ whole genome shotgun (WGS) entry which is preliminary data.</text>
</comment>
<dbReference type="Proteomes" id="UP000272412">
    <property type="component" value="Unassembled WGS sequence"/>
</dbReference>
<name>A0A3N4MN55_9NEIS</name>
<sequence length="81" mass="9183">MWHIVIIGYLFVAVMFSAAQPSIARALIYLFFWAVLPMIFLSWVVVTRRRNRLMKQAGSAETEGLKQKKEAAGQAQNPDAE</sequence>
<protein>
    <submittedName>
        <fullName evidence="3">Uncharacterized protein</fullName>
    </submittedName>
</protein>
<keyword evidence="2" id="KW-0812">Transmembrane</keyword>
<evidence type="ECO:0000313" key="3">
    <source>
        <dbReference type="EMBL" id="RPD85071.1"/>
    </source>
</evidence>
<evidence type="ECO:0000256" key="2">
    <source>
        <dbReference type="SAM" id="Phobius"/>
    </source>
</evidence>
<evidence type="ECO:0000256" key="1">
    <source>
        <dbReference type="SAM" id="MobiDB-lite"/>
    </source>
</evidence>
<gene>
    <name evidence="3" type="ORF">EGK74_09830</name>
</gene>
<dbReference type="RefSeq" id="WP_096294465.1">
    <property type="nucleotide sequence ID" value="NZ_CP023429.1"/>
</dbReference>
<keyword evidence="4" id="KW-1185">Reference proteome</keyword>
<dbReference type="AlphaFoldDB" id="A0A3N4MN55"/>